<dbReference type="PROSITE" id="PS51891">
    <property type="entry name" value="CENP_V_GFA"/>
    <property type="match status" value="2"/>
</dbReference>
<evidence type="ECO:0000256" key="2">
    <source>
        <dbReference type="ARBA" id="ARBA00022723"/>
    </source>
</evidence>
<evidence type="ECO:0000256" key="1">
    <source>
        <dbReference type="ARBA" id="ARBA00005495"/>
    </source>
</evidence>
<proteinExistence type="inferred from homology"/>
<dbReference type="Pfam" id="PF04828">
    <property type="entry name" value="GFA"/>
    <property type="match status" value="1"/>
</dbReference>
<dbReference type="InterPro" id="IPR006913">
    <property type="entry name" value="CENP-V/GFA"/>
</dbReference>
<dbReference type="Proteomes" id="UP000799302">
    <property type="component" value="Unassembled WGS sequence"/>
</dbReference>
<dbReference type="AlphaFoldDB" id="A0A6A6TUT1"/>
<accession>A0A6A6TUT1</accession>
<sequence>MASAQTLTYLGNCHCGGYRFEISLPRIESAISCSCSVCSKKDSLWVIPEEKAFRVVRDDGHLVEYESRSLKEKFCGSCGTQVTAEHQIGDLARCFLVNIRTIRSPYVNPFQLKYFTPLMSFQSLTLKRKTIMTASVVDKNEAKQIAVGASHALTQHNFVCHCQRIRAELLVTLQDQEIKEDNCSACVRNAYIGVYPKKEQVIIYGRENGFEYLTGRKYSGAVHCKTCGVQVFSNIYGPPRSMFDKLAPERKEKALKVYHKNMQLQPLNVRAVEGVDISSLHIIRSDEGTEGYKLDEEKH</sequence>
<organism evidence="5 6">
    <name type="scientific">Microthyrium microscopicum</name>
    <dbReference type="NCBI Taxonomy" id="703497"/>
    <lineage>
        <taxon>Eukaryota</taxon>
        <taxon>Fungi</taxon>
        <taxon>Dikarya</taxon>
        <taxon>Ascomycota</taxon>
        <taxon>Pezizomycotina</taxon>
        <taxon>Dothideomycetes</taxon>
        <taxon>Dothideomycetes incertae sedis</taxon>
        <taxon>Microthyriales</taxon>
        <taxon>Microthyriaceae</taxon>
        <taxon>Microthyrium</taxon>
    </lineage>
</organism>
<feature type="domain" description="CENP-V/GFA" evidence="4">
    <location>
        <begin position="156"/>
        <end position="293"/>
    </location>
</feature>
<reference evidence="5" key="1">
    <citation type="journal article" date="2020" name="Stud. Mycol.">
        <title>101 Dothideomycetes genomes: a test case for predicting lifestyles and emergence of pathogens.</title>
        <authorList>
            <person name="Haridas S."/>
            <person name="Albert R."/>
            <person name="Binder M."/>
            <person name="Bloem J."/>
            <person name="Labutti K."/>
            <person name="Salamov A."/>
            <person name="Andreopoulos B."/>
            <person name="Baker S."/>
            <person name="Barry K."/>
            <person name="Bills G."/>
            <person name="Bluhm B."/>
            <person name="Cannon C."/>
            <person name="Castanera R."/>
            <person name="Culley D."/>
            <person name="Daum C."/>
            <person name="Ezra D."/>
            <person name="Gonzalez J."/>
            <person name="Henrissat B."/>
            <person name="Kuo A."/>
            <person name="Liang C."/>
            <person name="Lipzen A."/>
            <person name="Lutzoni F."/>
            <person name="Magnuson J."/>
            <person name="Mondo S."/>
            <person name="Nolan M."/>
            <person name="Ohm R."/>
            <person name="Pangilinan J."/>
            <person name="Park H.-J."/>
            <person name="Ramirez L."/>
            <person name="Alfaro M."/>
            <person name="Sun H."/>
            <person name="Tritt A."/>
            <person name="Yoshinaga Y."/>
            <person name="Zwiers L.-H."/>
            <person name="Turgeon B."/>
            <person name="Goodwin S."/>
            <person name="Spatafora J."/>
            <person name="Crous P."/>
            <person name="Grigoriev I."/>
        </authorList>
    </citation>
    <scope>NUCLEOTIDE SEQUENCE</scope>
    <source>
        <strain evidence="5">CBS 115976</strain>
    </source>
</reference>
<comment type="similarity">
    <text evidence="1">Belongs to the Gfa family.</text>
</comment>
<dbReference type="SUPFAM" id="SSF51316">
    <property type="entry name" value="Mss4-like"/>
    <property type="match status" value="2"/>
</dbReference>
<name>A0A6A6TUT1_9PEZI</name>
<evidence type="ECO:0000313" key="6">
    <source>
        <dbReference type="Proteomes" id="UP000799302"/>
    </source>
</evidence>
<gene>
    <name evidence="5" type="ORF">BT63DRAFT_465486</name>
</gene>
<evidence type="ECO:0000256" key="3">
    <source>
        <dbReference type="ARBA" id="ARBA00022833"/>
    </source>
</evidence>
<feature type="domain" description="CENP-V/GFA" evidence="4">
    <location>
        <begin position="9"/>
        <end position="111"/>
    </location>
</feature>
<dbReference type="InterPro" id="IPR011057">
    <property type="entry name" value="Mss4-like_sf"/>
</dbReference>
<dbReference type="EMBL" id="MU004244">
    <property type="protein sequence ID" value="KAF2663829.1"/>
    <property type="molecule type" value="Genomic_DNA"/>
</dbReference>
<keyword evidence="6" id="KW-1185">Reference proteome</keyword>
<dbReference type="OrthoDB" id="2993351at2759"/>
<dbReference type="GO" id="GO:0016846">
    <property type="term" value="F:carbon-sulfur lyase activity"/>
    <property type="evidence" value="ECO:0007669"/>
    <property type="project" value="InterPro"/>
</dbReference>
<dbReference type="InterPro" id="IPR052355">
    <property type="entry name" value="CENP-V-like"/>
</dbReference>
<dbReference type="PANTHER" id="PTHR28620:SF1">
    <property type="entry name" value="CENP-V_GFA DOMAIN-CONTAINING PROTEIN"/>
    <property type="match status" value="1"/>
</dbReference>
<dbReference type="PANTHER" id="PTHR28620">
    <property type="entry name" value="CENTROMERE PROTEIN V"/>
    <property type="match status" value="1"/>
</dbReference>
<keyword evidence="3" id="KW-0862">Zinc</keyword>
<dbReference type="GO" id="GO:0046872">
    <property type="term" value="F:metal ion binding"/>
    <property type="evidence" value="ECO:0007669"/>
    <property type="project" value="UniProtKB-KW"/>
</dbReference>
<keyword evidence="2" id="KW-0479">Metal-binding</keyword>
<evidence type="ECO:0000313" key="5">
    <source>
        <dbReference type="EMBL" id="KAF2663829.1"/>
    </source>
</evidence>
<dbReference type="Gene3D" id="2.170.150.70">
    <property type="match status" value="2"/>
</dbReference>
<evidence type="ECO:0000259" key="4">
    <source>
        <dbReference type="PROSITE" id="PS51891"/>
    </source>
</evidence>
<protein>
    <submittedName>
        <fullName evidence="5">Glutathione-dependent formaldehyde-activating enzyme</fullName>
    </submittedName>
</protein>